<accession>G5QCV0</accession>
<comment type="caution">
    <text evidence="1">The sequence shown here is derived from an EMBL/GenBank/DDBJ whole genome shotgun (WGS) entry which is preliminary data.</text>
</comment>
<dbReference type="Proteomes" id="UP000004903">
    <property type="component" value="Unassembled WGS sequence"/>
</dbReference>
<gene>
    <name evidence="1" type="ORF">LTSERUB_6822</name>
</gene>
<protein>
    <submittedName>
        <fullName evidence="1">Uncharacterized protein</fullName>
    </submittedName>
</protein>
<dbReference type="AlphaFoldDB" id="G5QCV0"/>
<evidence type="ECO:0000313" key="2">
    <source>
        <dbReference type="Proteomes" id="UP000004903"/>
    </source>
</evidence>
<reference evidence="1 2" key="1">
    <citation type="journal article" date="2011" name="BMC Genomics">
        <title>Genome sequencing reveals diversification of virulence factor content and possible host adaptation in distinct subpopulations of Salmonella enterica.</title>
        <authorList>
            <person name="den Bakker H.C."/>
            <person name="Moreno Switt A.I."/>
            <person name="Govoni G."/>
            <person name="Cummings C.A."/>
            <person name="Ranieri M.L."/>
            <person name="Degoricija L."/>
            <person name="Hoelzer K."/>
            <person name="Rodriguez-Rivera L.D."/>
            <person name="Brown S."/>
            <person name="Bolchacova E."/>
            <person name="Furtado M.R."/>
            <person name="Wiedmann M."/>
        </authorList>
    </citation>
    <scope>NUCLEOTIDE SEQUENCE [LARGE SCALE GENOMIC DNA]</scope>
    <source>
        <strain evidence="1 2">A4-653</strain>
    </source>
</reference>
<dbReference type="EMBL" id="AFCT01000028">
    <property type="protein sequence ID" value="EHC96510.1"/>
    <property type="molecule type" value="Genomic_DNA"/>
</dbReference>
<name>G5QCV0_SALRU</name>
<sequence>MRGMVARSVTKPAGTSITSLLFDWLLSHGGSLFFYSGQPTT</sequence>
<organism evidence="1 2">
    <name type="scientific">Salmonella enterica subsp. enterica serovar Rubislaw str. A4-653</name>
    <dbReference type="NCBI Taxonomy" id="913081"/>
    <lineage>
        <taxon>Bacteria</taxon>
        <taxon>Pseudomonadati</taxon>
        <taxon>Pseudomonadota</taxon>
        <taxon>Gammaproteobacteria</taxon>
        <taxon>Enterobacterales</taxon>
        <taxon>Enterobacteriaceae</taxon>
        <taxon>Salmonella</taxon>
    </lineage>
</organism>
<proteinExistence type="predicted"/>
<evidence type="ECO:0000313" key="1">
    <source>
        <dbReference type="EMBL" id="EHC96510.1"/>
    </source>
</evidence>